<evidence type="ECO:0000313" key="3">
    <source>
        <dbReference type="EMBL" id="MPM72181.1"/>
    </source>
</evidence>
<dbReference type="InterPro" id="IPR007052">
    <property type="entry name" value="CS_dom"/>
</dbReference>
<dbReference type="InterPro" id="IPR002068">
    <property type="entry name" value="A-crystallin/Hsp20_dom"/>
</dbReference>
<comment type="caution">
    <text evidence="3">The sequence shown here is derived from an EMBL/GenBank/DDBJ whole genome shotgun (WGS) entry which is preliminary data.</text>
</comment>
<dbReference type="NCBIfam" id="NF041800">
    <property type="entry name" value="Hsp20"/>
    <property type="match status" value="1"/>
</dbReference>
<evidence type="ECO:0000259" key="2">
    <source>
        <dbReference type="PROSITE" id="PS51203"/>
    </source>
</evidence>
<dbReference type="Gene3D" id="2.60.40.790">
    <property type="match status" value="1"/>
</dbReference>
<gene>
    <name evidence="3" type="ORF">SDC9_119154</name>
</gene>
<proteinExistence type="predicted"/>
<dbReference type="InterPro" id="IPR008978">
    <property type="entry name" value="HSP20-like_chaperone"/>
</dbReference>
<dbReference type="AlphaFoldDB" id="A0A645C5C7"/>
<dbReference type="SUPFAM" id="SSF49764">
    <property type="entry name" value="HSP20-like chaperones"/>
    <property type="match status" value="1"/>
</dbReference>
<dbReference type="PROSITE" id="PS51203">
    <property type="entry name" value="CS"/>
    <property type="match status" value="1"/>
</dbReference>
<feature type="domain" description="CS" evidence="2">
    <location>
        <begin position="43"/>
        <end position="134"/>
    </location>
</feature>
<dbReference type="PROSITE" id="PS01031">
    <property type="entry name" value="SHSP"/>
    <property type="match status" value="1"/>
</dbReference>
<accession>A0A645C5C7</accession>
<protein>
    <submittedName>
        <fullName evidence="3">Uncharacterized protein</fullName>
    </submittedName>
</protein>
<name>A0A645C5C7_9ZZZZ</name>
<reference evidence="3" key="1">
    <citation type="submission" date="2019-08" db="EMBL/GenBank/DDBJ databases">
        <authorList>
            <person name="Kucharzyk K."/>
            <person name="Murdoch R.W."/>
            <person name="Higgins S."/>
            <person name="Loffler F."/>
        </authorList>
    </citation>
    <scope>NUCLEOTIDE SEQUENCE</scope>
</reference>
<evidence type="ECO:0000259" key="1">
    <source>
        <dbReference type="PROSITE" id="PS01031"/>
    </source>
</evidence>
<dbReference type="CDD" id="cd06464">
    <property type="entry name" value="ACD_sHsps-like"/>
    <property type="match status" value="1"/>
</dbReference>
<dbReference type="EMBL" id="VSSQ01024584">
    <property type="protein sequence ID" value="MPM72181.1"/>
    <property type="molecule type" value="Genomic_DNA"/>
</dbReference>
<sequence length="134" mass="14698">MLSEAGENVRTYGYTMYQGPDGVPHVREFGNAVGEYTPLPAGTREPFTDVTKEDDKVHVTVELPGVRKEDIDLEVTDSTLTVSVDTDSKKFSKSVALPCDVKSETARAEYNNGILEVVMDSRKSSPKGRKVSID</sequence>
<organism evidence="3">
    <name type="scientific">bioreactor metagenome</name>
    <dbReference type="NCBI Taxonomy" id="1076179"/>
    <lineage>
        <taxon>unclassified sequences</taxon>
        <taxon>metagenomes</taxon>
        <taxon>ecological metagenomes</taxon>
    </lineage>
</organism>
<dbReference type="Pfam" id="PF00011">
    <property type="entry name" value="HSP20"/>
    <property type="match status" value="1"/>
</dbReference>
<feature type="domain" description="SHSP" evidence="1">
    <location>
        <begin position="38"/>
        <end position="134"/>
    </location>
</feature>